<organism evidence="2 3">
    <name type="scientific">Sphingomonas pseudosanguinis</name>
    <dbReference type="NCBI Taxonomy" id="413712"/>
    <lineage>
        <taxon>Bacteria</taxon>
        <taxon>Pseudomonadati</taxon>
        <taxon>Pseudomonadota</taxon>
        <taxon>Alphaproteobacteria</taxon>
        <taxon>Sphingomonadales</taxon>
        <taxon>Sphingomonadaceae</taxon>
        <taxon>Sphingomonas</taxon>
    </lineage>
</organism>
<sequence length="374" mass="41984">MPHLNTGVDLEVSIEQLDDVAFASDGEPVERLQAKHHLTRAASLSDSSADLWKTLRVWSEAAAADPSLPSRVKLLLVTTARAPEGSAASMLRPGRTDGEGAGANLRAVRDVLIGVATTSRNLSLRPAFDAFQRLTERMQLSLLSAIEILDGQPTLVDLEHALEYELRFNAPSGKAAIAREMLEGWWWPRVCRALTAVPPEAVPLSSIETKLDEIRDLLKRDALVADMEFAEPTSDEIASYEDLRFVKQLRGIGLGSNRLGYAKQDFYRAFAQRSRWTRQHVVLDDELARFERMLIEEWQPRHAAMCDDHEGDDVDDAKLKQGGQALYSWVETSARFQFRTLTAKFLNVGSYHMLANDARVGWHRDFRRLFGDDV</sequence>
<dbReference type="AlphaFoldDB" id="A0A7W6F1Y2"/>
<gene>
    <name evidence="2" type="ORF">GGR48_000203</name>
</gene>
<dbReference type="Pfam" id="PF20283">
    <property type="entry name" value="CTD7"/>
    <property type="match status" value="1"/>
</dbReference>
<name>A0A7W6F1Y2_9SPHN</name>
<feature type="domain" description="ABC-three component systems C-terminal" evidence="1">
    <location>
        <begin position="245"/>
        <end position="369"/>
    </location>
</feature>
<proteinExistence type="predicted"/>
<evidence type="ECO:0000313" key="3">
    <source>
        <dbReference type="Proteomes" id="UP000538670"/>
    </source>
</evidence>
<evidence type="ECO:0000259" key="1">
    <source>
        <dbReference type="Pfam" id="PF20283"/>
    </source>
</evidence>
<dbReference type="InterPro" id="IPR046913">
    <property type="entry name" value="ABC-3C_CTD7"/>
</dbReference>
<evidence type="ECO:0000313" key="2">
    <source>
        <dbReference type="EMBL" id="MBB3877800.1"/>
    </source>
</evidence>
<keyword evidence="3" id="KW-1185">Reference proteome</keyword>
<accession>A0A7W6F1Y2</accession>
<comment type="caution">
    <text evidence="2">The sequence shown here is derived from an EMBL/GenBank/DDBJ whole genome shotgun (WGS) entry which is preliminary data.</text>
</comment>
<dbReference type="Proteomes" id="UP000538670">
    <property type="component" value="Unassembled WGS sequence"/>
</dbReference>
<reference evidence="2 3" key="1">
    <citation type="submission" date="2020-08" db="EMBL/GenBank/DDBJ databases">
        <title>Genomic Encyclopedia of Type Strains, Phase IV (KMG-IV): sequencing the most valuable type-strain genomes for metagenomic binning, comparative biology and taxonomic classification.</title>
        <authorList>
            <person name="Goeker M."/>
        </authorList>
    </citation>
    <scope>NUCLEOTIDE SEQUENCE [LARGE SCALE GENOMIC DNA]</scope>
    <source>
        <strain evidence="2 3">DSM 19512</strain>
    </source>
</reference>
<dbReference type="EMBL" id="JACIDH010000001">
    <property type="protein sequence ID" value="MBB3877800.1"/>
    <property type="molecule type" value="Genomic_DNA"/>
</dbReference>
<protein>
    <recommendedName>
        <fullName evidence="1">ABC-three component systems C-terminal domain-containing protein</fullName>
    </recommendedName>
</protein>
<dbReference type="RefSeq" id="WP_221211332.1">
    <property type="nucleotide sequence ID" value="NZ_JACIDH010000001.1"/>
</dbReference>